<dbReference type="InterPro" id="IPR033334">
    <property type="entry name" value="LNG1/2"/>
</dbReference>
<evidence type="ECO:0000313" key="5">
    <source>
        <dbReference type="Proteomes" id="UP000250235"/>
    </source>
</evidence>
<dbReference type="AlphaFoldDB" id="A0A2Z7CG71"/>
<sequence length="989" mass="112191">MSERMLNRDLRKQIGCMNGIFQFLDPNHFLSGWRVNGRNHKRLIQGAQHHEDPNYAPKAVMAEDLEVQKEKSSSSMESSRPSYSSSSSCSSMFSSLECSRTVKPESLSLRQTEIGMAETRSQSTSMKEQKSNDLQDVVKDSLYKQVHGLSVKCRAKDETRGRVLKHVDSPRPLELPKYVKPKAKSAEGSTRVLAKLQDRTNSSTNERLALPRLSYDGRESRETSKSMMKLKELPRLSLDSRAGTMKCSALESRLDFVGCDLPIKNEKWSKVPQGNQEPGSHNRSSSLVARLMGLESFPDKVASSDSTITNTTSPKEDFVLRSSPKAENSNQNHVCYSPQITRNDPASPRLPTSNSDWKPSTRLRFPMEPAPWRNQDSSQDSPKVASQCRTDSTNIQHRSSVYGEIEKRITELEFKRSGKDLRTLKRILEAMQKTRERLENQTGESGQCRSHTRTYSLDESSSDRNYCSSMCRDKKNHQEAFTINEQSLPQITDSAIVIMKPATVMDREKLSRSTQVSRMSIQHLQRFRNQDPKQNRDNSVHKQAADDRRARKNDFSVSSPRYPSIEKITERTSKVEQTLKASPRMKAKGCNTFGRSSESVSPRLTENRGRIERQSNPTTPSSHSGRVKRHSINKVIEKGPSARELDIKSTNLQLNDDQFSERTTETRYSSNQGRTASIKSEDEISLFSQIATEVTGIVCSINTSTKTCENSVATLVEHMPAEKIAATMMEQPSPVSVLDTTIYEEDSPSPIKMISTAFQEDEGSNPDKALWNPEKLGQLAPDPCYNHNQKTRENIKHLIHELRLLKIKPDEVTAKETASVDVSPNQDHRYINKMILTSGLLEDVKFISMTDQPHSSSHLINPNMFHILEQTEEDMDDADGGHNRKNRSFSPGRKRVSPQVLIREIYLEVDRLQQKAECNLDEEDGLNRILNADMMRQSEEWAEYGVEVPALVLDIERLIFKDLINDVVASDNMGLHNWPNKHCRQLFIK</sequence>
<evidence type="ECO:0000256" key="1">
    <source>
        <dbReference type="SAM" id="MobiDB-lite"/>
    </source>
</evidence>
<gene>
    <name evidence="4" type="ORF">F511_21960</name>
</gene>
<feature type="region of interest" description="Disordered" evidence="1">
    <location>
        <begin position="67"/>
        <end position="89"/>
    </location>
</feature>
<feature type="compositionally biased region" description="Polar residues" evidence="1">
    <location>
        <begin position="614"/>
        <end position="624"/>
    </location>
</feature>
<dbReference type="OrthoDB" id="769613at2759"/>
<feature type="domain" description="DUF3741" evidence="3">
    <location>
        <begin position="286"/>
        <end position="300"/>
    </location>
</feature>
<dbReference type="EMBL" id="KQ998120">
    <property type="protein sequence ID" value="KZV43368.1"/>
    <property type="molecule type" value="Genomic_DNA"/>
</dbReference>
<dbReference type="PANTHER" id="PTHR31680:SF20">
    <property type="entry name" value="PROTEIN LONGIFOLIA 2-LIKE"/>
    <property type="match status" value="1"/>
</dbReference>
<name>A0A2Z7CG71_9LAMI</name>
<feature type="region of interest" description="Disordered" evidence="1">
    <location>
        <begin position="437"/>
        <end position="461"/>
    </location>
</feature>
<reference evidence="4 5" key="1">
    <citation type="journal article" date="2015" name="Proc. Natl. Acad. Sci. U.S.A.">
        <title>The resurrection genome of Boea hygrometrica: A blueprint for survival of dehydration.</title>
        <authorList>
            <person name="Xiao L."/>
            <person name="Yang G."/>
            <person name="Zhang L."/>
            <person name="Yang X."/>
            <person name="Zhao S."/>
            <person name="Ji Z."/>
            <person name="Zhou Q."/>
            <person name="Hu M."/>
            <person name="Wang Y."/>
            <person name="Chen M."/>
            <person name="Xu Y."/>
            <person name="Jin H."/>
            <person name="Xiao X."/>
            <person name="Hu G."/>
            <person name="Bao F."/>
            <person name="Hu Y."/>
            <person name="Wan P."/>
            <person name="Li L."/>
            <person name="Deng X."/>
            <person name="Kuang T."/>
            <person name="Xiang C."/>
            <person name="Zhu J.K."/>
            <person name="Oliver M.J."/>
            <person name="He Y."/>
        </authorList>
    </citation>
    <scope>NUCLEOTIDE SEQUENCE [LARGE SCALE GENOMIC DNA]</scope>
    <source>
        <strain evidence="5">cv. XS01</strain>
    </source>
</reference>
<dbReference type="GO" id="GO:0051513">
    <property type="term" value="P:regulation of monopolar cell growth"/>
    <property type="evidence" value="ECO:0007669"/>
    <property type="project" value="InterPro"/>
</dbReference>
<feature type="region of interest" description="Disordered" evidence="1">
    <location>
        <begin position="525"/>
        <end position="630"/>
    </location>
</feature>
<dbReference type="Pfam" id="PF14383">
    <property type="entry name" value="VARLMGL"/>
    <property type="match status" value="1"/>
</dbReference>
<feature type="compositionally biased region" description="Low complexity" evidence="1">
    <location>
        <begin position="73"/>
        <end position="89"/>
    </location>
</feature>
<feature type="compositionally biased region" description="Basic and acidic residues" evidence="1">
    <location>
        <begin position="528"/>
        <end position="554"/>
    </location>
</feature>
<dbReference type="PANTHER" id="PTHR31680">
    <property type="entry name" value="LONGIFOLIA PROTEIN"/>
    <property type="match status" value="1"/>
</dbReference>
<dbReference type="InterPro" id="IPR025486">
    <property type="entry name" value="DUF4378"/>
</dbReference>
<feature type="compositionally biased region" description="Polar residues" evidence="1">
    <location>
        <begin position="303"/>
        <end position="313"/>
    </location>
</feature>
<dbReference type="InterPro" id="IPR032795">
    <property type="entry name" value="DUF3741-assoc"/>
</dbReference>
<dbReference type="Pfam" id="PF14309">
    <property type="entry name" value="DUF4378"/>
    <property type="match status" value="1"/>
</dbReference>
<feature type="region of interest" description="Disordered" evidence="1">
    <location>
        <begin position="300"/>
        <end position="391"/>
    </location>
</feature>
<proteinExistence type="predicted"/>
<feature type="compositionally biased region" description="Basic residues" evidence="1">
    <location>
        <begin position="883"/>
        <end position="895"/>
    </location>
</feature>
<evidence type="ECO:0000259" key="3">
    <source>
        <dbReference type="Pfam" id="PF14383"/>
    </source>
</evidence>
<feature type="compositionally biased region" description="Polar residues" evidence="1">
    <location>
        <begin position="440"/>
        <end position="461"/>
    </location>
</feature>
<organism evidence="4 5">
    <name type="scientific">Dorcoceras hygrometricum</name>
    <dbReference type="NCBI Taxonomy" id="472368"/>
    <lineage>
        <taxon>Eukaryota</taxon>
        <taxon>Viridiplantae</taxon>
        <taxon>Streptophyta</taxon>
        <taxon>Embryophyta</taxon>
        <taxon>Tracheophyta</taxon>
        <taxon>Spermatophyta</taxon>
        <taxon>Magnoliopsida</taxon>
        <taxon>eudicotyledons</taxon>
        <taxon>Gunneridae</taxon>
        <taxon>Pentapetalae</taxon>
        <taxon>asterids</taxon>
        <taxon>lamiids</taxon>
        <taxon>Lamiales</taxon>
        <taxon>Gesneriaceae</taxon>
        <taxon>Didymocarpoideae</taxon>
        <taxon>Trichosporeae</taxon>
        <taxon>Loxocarpinae</taxon>
        <taxon>Dorcoceras</taxon>
    </lineage>
</organism>
<evidence type="ECO:0000259" key="2">
    <source>
        <dbReference type="Pfam" id="PF14309"/>
    </source>
</evidence>
<feature type="compositionally biased region" description="Polar residues" evidence="1">
    <location>
        <begin position="593"/>
        <end position="604"/>
    </location>
</feature>
<evidence type="ECO:0000313" key="4">
    <source>
        <dbReference type="EMBL" id="KZV43368.1"/>
    </source>
</evidence>
<feature type="region of interest" description="Disordered" evidence="1">
    <location>
        <begin position="875"/>
        <end position="895"/>
    </location>
</feature>
<dbReference type="Proteomes" id="UP000250235">
    <property type="component" value="Unassembled WGS sequence"/>
</dbReference>
<accession>A0A2Z7CG71</accession>
<feature type="domain" description="DUF4378" evidence="2">
    <location>
        <begin position="891"/>
        <end position="966"/>
    </location>
</feature>
<keyword evidence="5" id="KW-1185">Reference proteome</keyword>
<feature type="compositionally biased region" description="Polar residues" evidence="1">
    <location>
        <begin position="325"/>
        <end position="358"/>
    </location>
</feature>
<protein>
    <submittedName>
        <fullName evidence="4">Protein LONGIFOLIA 1</fullName>
    </submittedName>
</protein>